<dbReference type="InterPro" id="IPR002513">
    <property type="entry name" value="Tn3_Tnp_DDE_dom"/>
</dbReference>
<proteinExistence type="predicted"/>
<comment type="caution">
    <text evidence="3">The sequence shown here is derived from an EMBL/GenBank/DDBJ whole genome shotgun (WGS) entry which is preliminary data.</text>
</comment>
<evidence type="ECO:0000259" key="2">
    <source>
        <dbReference type="Pfam" id="PF01526"/>
    </source>
</evidence>
<gene>
    <name evidence="3" type="ORF">GCM10010521_61300</name>
</gene>
<feature type="region of interest" description="Disordered" evidence="1">
    <location>
        <begin position="100"/>
        <end position="125"/>
    </location>
</feature>
<keyword evidence="4" id="KW-1185">Reference proteome</keyword>
<evidence type="ECO:0000313" key="3">
    <source>
        <dbReference type="EMBL" id="GAA2774648.1"/>
    </source>
</evidence>
<accession>A0ABN3V1D4</accession>
<organism evidence="3 4">
    <name type="scientific">Streptomyces rameus</name>
    <dbReference type="NCBI Taxonomy" id="68261"/>
    <lineage>
        <taxon>Bacteria</taxon>
        <taxon>Bacillati</taxon>
        <taxon>Actinomycetota</taxon>
        <taxon>Actinomycetes</taxon>
        <taxon>Kitasatosporales</taxon>
        <taxon>Streptomycetaceae</taxon>
        <taxon>Streptomyces</taxon>
    </lineage>
</organism>
<dbReference type="EMBL" id="BAAAVM010000119">
    <property type="protein sequence ID" value="GAA2774648.1"/>
    <property type="molecule type" value="Genomic_DNA"/>
</dbReference>
<name>A0ABN3V1D4_9ACTN</name>
<sequence>MLPASQRKGPAGRVSVLTKPLTETSPATGKGGAAANLPTGSACSPVLNAIVVWTARYIDAAVAQLRAEGHETRDEDIARLSPLKHKNLNLLGRYSFTASTPTAGALHPLRDPDVPELDEDEDGEN</sequence>
<dbReference type="Proteomes" id="UP001500893">
    <property type="component" value="Unassembled WGS sequence"/>
</dbReference>
<reference evidence="3 4" key="1">
    <citation type="journal article" date="2019" name="Int. J. Syst. Evol. Microbiol.">
        <title>The Global Catalogue of Microorganisms (GCM) 10K type strain sequencing project: providing services to taxonomists for standard genome sequencing and annotation.</title>
        <authorList>
            <consortium name="The Broad Institute Genomics Platform"/>
            <consortium name="The Broad Institute Genome Sequencing Center for Infectious Disease"/>
            <person name="Wu L."/>
            <person name="Ma J."/>
        </authorList>
    </citation>
    <scope>NUCLEOTIDE SEQUENCE [LARGE SCALE GENOMIC DNA]</scope>
    <source>
        <strain evidence="3 4">JCM 11574</strain>
    </source>
</reference>
<protein>
    <recommendedName>
        <fullName evidence="2">Tn3 transposase DDE domain-containing protein</fullName>
    </recommendedName>
</protein>
<feature type="region of interest" description="Disordered" evidence="1">
    <location>
        <begin position="1"/>
        <end position="38"/>
    </location>
</feature>
<feature type="compositionally biased region" description="Acidic residues" evidence="1">
    <location>
        <begin position="114"/>
        <end position="125"/>
    </location>
</feature>
<dbReference type="Pfam" id="PF01526">
    <property type="entry name" value="DDE_Tnp_Tn3"/>
    <property type="match status" value="1"/>
</dbReference>
<evidence type="ECO:0000256" key="1">
    <source>
        <dbReference type="SAM" id="MobiDB-lite"/>
    </source>
</evidence>
<evidence type="ECO:0000313" key="4">
    <source>
        <dbReference type="Proteomes" id="UP001500893"/>
    </source>
</evidence>
<feature type="domain" description="Tn3 transposase DDE" evidence="2">
    <location>
        <begin position="46"/>
        <end position="94"/>
    </location>
</feature>